<dbReference type="SUPFAM" id="SSF51971">
    <property type="entry name" value="Nucleotide-binding domain"/>
    <property type="match status" value="1"/>
</dbReference>
<dbReference type="InterPro" id="IPR006076">
    <property type="entry name" value="FAD-dep_OxRdtase"/>
</dbReference>
<organism evidence="2 3">
    <name type="scientific">Galbibacter marinus</name>
    <dbReference type="NCBI Taxonomy" id="555500"/>
    <lineage>
        <taxon>Bacteria</taxon>
        <taxon>Pseudomonadati</taxon>
        <taxon>Bacteroidota</taxon>
        <taxon>Flavobacteriia</taxon>
        <taxon>Flavobacteriales</taxon>
        <taxon>Flavobacteriaceae</taxon>
        <taxon>Galbibacter</taxon>
    </lineage>
</organism>
<dbReference type="PANTHER" id="PTHR13847">
    <property type="entry name" value="SARCOSINE DEHYDROGENASE-RELATED"/>
    <property type="match status" value="1"/>
</dbReference>
<reference evidence="2 3" key="1">
    <citation type="journal article" date="2012" name="J. Bacteriol.">
        <title>Genome Sequence of Galbibacter marinum Type Strain ck-I2-15.</title>
        <authorList>
            <person name="Lai Q."/>
            <person name="Li C."/>
            <person name="Shao Z."/>
        </authorList>
    </citation>
    <scope>NUCLEOTIDE SEQUENCE [LARGE SCALE GENOMIC DNA]</scope>
    <source>
        <strain evidence="3">ck-I2-15</strain>
    </source>
</reference>
<comment type="caution">
    <text evidence="2">The sequence shown here is derived from an EMBL/GenBank/DDBJ whole genome shotgun (WGS) entry which is preliminary data.</text>
</comment>
<dbReference type="eggNOG" id="COG0665">
    <property type="taxonomic scope" value="Bacteria"/>
</dbReference>
<dbReference type="Pfam" id="PF01266">
    <property type="entry name" value="DAO"/>
    <property type="match status" value="1"/>
</dbReference>
<sequence>MIDFIVVGSGLGGIAFCEQLVSNNQSFMVFDDNSQQSSNIAAGMYNPVIFKRYTSVWKAQEQLDMLHPFYRTLEDKLLVKLDYPQSIYRRFFSVEEQNSWFEAADKPYLQPFLSTTLVKDSIEGIVSDFGYGEVKQGGWIHTNLLQQRYLNYLGASGKLKEERFDYSQLSIGEDMVEYKGLQARYIVFCEGFGLHSNPFFNYLPLVGTKGEVLEVEIPGLEIDMIIKAAVFLLPLGEQKYKVGATYKWKDKTNVPTEASRIELEQKLSSFLKRPYKVLKHLAGVRPTVTDRHPLIGKHPEHNRLFLLNGLGSRGVMLAPYLSMLLYDYITQEIPLDREIDIERFLKKFKLRSC</sequence>
<dbReference type="STRING" id="555500.I215_04945"/>
<dbReference type="OrthoDB" id="214253at2"/>
<dbReference type="PATRIC" id="fig|555500.3.peg.1023"/>
<dbReference type="Proteomes" id="UP000007364">
    <property type="component" value="Unassembled WGS sequence"/>
</dbReference>
<dbReference type="Gene3D" id="3.30.9.10">
    <property type="entry name" value="D-Amino Acid Oxidase, subunit A, domain 2"/>
    <property type="match status" value="1"/>
</dbReference>
<accession>K2Q4W5</accession>
<proteinExistence type="predicted"/>
<protein>
    <submittedName>
        <fullName evidence="2">Fad dependent oxidoreductase</fullName>
    </submittedName>
</protein>
<gene>
    <name evidence="2" type="ORF">I215_04945</name>
</gene>
<dbReference type="RefSeq" id="WP_008990861.1">
    <property type="nucleotide sequence ID" value="NZ_AMSG01000004.1"/>
</dbReference>
<dbReference type="Gene3D" id="3.50.50.60">
    <property type="entry name" value="FAD/NAD(P)-binding domain"/>
    <property type="match status" value="1"/>
</dbReference>
<name>K2Q4W5_9FLAO</name>
<feature type="domain" description="FAD dependent oxidoreductase" evidence="1">
    <location>
        <begin position="3"/>
        <end position="325"/>
    </location>
</feature>
<dbReference type="InterPro" id="IPR036188">
    <property type="entry name" value="FAD/NAD-bd_sf"/>
</dbReference>
<dbReference type="GO" id="GO:0005737">
    <property type="term" value="C:cytoplasm"/>
    <property type="evidence" value="ECO:0007669"/>
    <property type="project" value="TreeGrafter"/>
</dbReference>
<dbReference type="EMBL" id="AMSG01000004">
    <property type="protein sequence ID" value="EKF55871.1"/>
    <property type="molecule type" value="Genomic_DNA"/>
</dbReference>
<dbReference type="AlphaFoldDB" id="K2Q4W5"/>
<evidence type="ECO:0000313" key="3">
    <source>
        <dbReference type="Proteomes" id="UP000007364"/>
    </source>
</evidence>
<evidence type="ECO:0000313" key="2">
    <source>
        <dbReference type="EMBL" id="EKF55871.1"/>
    </source>
</evidence>
<keyword evidence="3" id="KW-1185">Reference proteome</keyword>
<evidence type="ECO:0000259" key="1">
    <source>
        <dbReference type="Pfam" id="PF01266"/>
    </source>
</evidence>